<keyword evidence="6" id="KW-1185">Reference proteome</keyword>
<evidence type="ECO:0000256" key="3">
    <source>
        <dbReference type="SAM" id="Phobius"/>
    </source>
</evidence>
<gene>
    <name evidence="5" type="ORF">LIER_16673</name>
</gene>
<dbReference type="EMBL" id="BAABME010003755">
    <property type="protein sequence ID" value="GAA0160026.1"/>
    <property type="molecule type" value="Genomic_DNA"/>
</dbReference>
<dbReference type="GO" id="GO:0006631">
    <property type="term" value="P:fatty acid metabolic process"/>
    <property type="evidence" value="ECO:0007669"/>
    <property type="project" value="TreeGrafter"/>
</dbReference>
<feature type="transmembrane region" description="Helical" evidence="3">
    <location>
        <begin position="515"/>
        <end position="534"/>
    </location>
</feature>
<protein>
    <submittedName>
        <fullName evidence="5">Transfer/carrier protein</fullName>
    </submittedName>
</protein>
<name>A0AAV3QAP9_LITER</name>
<dbReference type="InterPro" id="IPR000582">
    <property type="entry name" value="Acyl-CoA-binding_protein"/>
</dbReference>
<dbReference type="Gene3D" id="1.20.80.10">
    <property type="match status" value="1"/>
</dbReference>
<dbReference type="Pfam" id="PF00887">
    <property type="entry name" value="ACBP"/>
    <property type="match status" value="1"/>
</dbReference>
<organism evidence="5 6">
    <name type="scientific">Lithospermum erythrorhizon</name>
    <name type="common">Purple gromwell</name>
    <name type="synonym">Lithospermum officinale var. erythrorhizon</name>
    <dbReference type="NCBI Taxonomy" id="34254"/>
    <lineage>
        <taxon>Eukaryota</taxon>
        <taxon>Viridiplantae</taxon>
        <taxon>Streptophyta</taxon>
        <taxon>Embryophyta</taxon>
        <taxon>Tracheophyta</taxon>
        <taxon>Spermatophyta</taxon>
        <taxon>Magnoliopsida</taxon>
        <taxon>eudicotyledons</taxon>
        <taxon>Gunneridae</taxon>
        <taxon>Pentapetalae</taxon>
        <taxon>asterids</taxon>
        <taxon>lamiids</taxon>
        <taxon>Boraginales</taxon>
        <taxon>Boraginaceae</taxon>
        <taxon>Boraginoideae</taxon>
        <taxon>Lithospermeae</taxon>
        <taxon>Lithospermum</taxon>
    </lineage>
</organism>
<keyword evidence="3" id="KW-1133">Transmembrane helix</keyword>
<comment type="caution">
    <text evidence="5">The sequence shown here is derived from an EMBL/GenBank/DDBJ whole genome shotgun (WGS) entry which is preliminary data.</text>
</comment>
<sequence length="536" mass="60578">MQWFQDYFVAALFGLVVACVIAKFVSVAFYGGDDNDSKVKVDANKVVKVVEQVNLGNAFKVKESRSKKRVKFVDDVVVRHADDQLGFIEQSHEIGEEIKRAVFSGEEGVIVEGKNEKDGIYMCSDEQKVNEDGNILIYSDELNKGMIDESSEREIIDKRNDIANFDHHLSLEEENVISRGDTEKVEILNCADEQGMNEDGKMLYALEEASELGFICHGDSSINLDEPFCVKGKLQTEAGLDDLTIEEKVIKEETSTSGSVLEALMVDDKMNNEGFSSQSYVDFESEHAKLRSNENNLVERLGENMEAGLSDRDEKEDRMQAQGENMEGGLNIKDEERAIKNENVVIDEEDDDWEGIERTELEKVFAEAVNYLEFGLKAKDDELAKLGSDVQMQLYGLHKIAVEGSCHQAQPMALNFSARAKWNAWQKLGSSMSPEVAMEEYIKLLTGHFPEWVQHFHDQEHGGQRSLESGISHNAEYRSSLQDTQQKLLPESDLKVDCVTEIDDPSRGTKLVRLLFARTYFFTVSYYTFVVLIIKE</sequence>
<evidence type="ECO:0000256" key="2">
    <source>
        <dbReference type="ARBA" id="ARBA00023121"/>
    </source>
</evidence>
<accession>A0AAV3QAP9</accession>
<dbReference type="SUPFAM" id="SSF47027">
    <property type="entry name" value="Acyl-CoA binding protein"/>
    <property type="match status" value="1"/>
</dbReference>
<dbReference type="PANTHER" id="PTHR23310:SF105">
    <property type="entry name" value="ACYL-COA-BINDING DOMAIN-CONTAINING PROTEIN 5"/>
    <property type="match status" value="1"/>
</dbReference>
<reference evidence="5 6" key="1">
    <citation type="submission" date="2024-01" db="EMBL/GenBank/DDBJ databases">
        <title>The complete chloroplast genome sequence of Lithospermum erythrorhizon: insights into the phylogenetic relationship among Boraginaceae species and the maternal lineages of purple gromwells.</title>
        <authorList>
            <person name="Okada T."/>
            <person name="Watanabe K."/>
        </authorList>
    </citation>
    <scope>NUCLEOTIDE SEQUENCE [LARGE SCALE GENOMIC DNA]</scope>
</reference>
<comment type="similarity">
    <text evidence="1">Belongs to the ACBP family.</text>
</comment>
<dbReference type="GO" id="GO:0000062">
    <property type="term" value="F:fatty-acyl-CoA binding"/>
    <property type="evidence" value="ECO:0007669"/>
    <property type="project" value="InterPro"/>
</dbReference>
<dbReference type="AlphaFoldDB" id="A0AAV3QAP9"/>
<evidence type="ECO:0000259" key="4">
    <source>
        <dbReference type="PROSITE" id="PS51228"/>
    </source>
</evidence>
<keyword evidence="2" id="KW-0446">Lipid-binding</keyword>
<dbReference type="InterPro" id="IPR014352">
    <property type="entry name" value="FERM/acyl-CoA-bd_prot_sf"/>
</dbReference>
<evidence type="ECO:0000256" key="1">
    <source>
        <dbReference type="ARBA" id="ARBA00005567"/>
    </source>
</evidence>
<keyword evidence="3" id="KW-0812">Transmembrane</keyword>
<proteinExistence type="inferred from homology"/>
<evidence type="ECO:0000313" key="6">
    <source>
        <dbReference type="Proteomes" id="UP001454036"/>
    </source>
</evidence>
<evidence type="ECO:0000313" key="5">
    <source>
        <dbReference type="EMBL" id="GAA0160026.1"/>
    </source>
</evidence>
<dbReference type="PANTHER" id="PTHR23310">
    <property type="entry name" value="ACYL-COA-BINDING PROTEIN, ACBP"/>
    <property type="match status" value="1"/>
</dbReference>
<keyword evidence="3" id="KW-0472">Membrane</keyword>
<dbReference type="Proteomes" id="UP001454036">
    <property type="component" value="Unassembled WGS sequence"/>
</dbReference>
<dbReference type="InterPro" id="IPR035984">
    <property type="entry name" value="Acyl-CoA-binding_sf"/>
</dbReference>
<feature type="transmembrane region" description="Helical" evidence="3">
    <location>
        <begin position="7"/>
        <end position="30"/>
    </location>
</feature>
<dbReference type="PROSITE" id="PS51228">
    <property type="entry name" value="ACB_2"/>
    <property type="match status" value="1"/>
</dbReference>
<feature type="domain" description="ACB" evidence="4">
    <location>
        <begin position="361"/>
        <end position="454"/>
    </location>
</feature>